<organism evidence="5 6">
    <name type="scientific">Mytilus galloprovincialis</name>
    <name type="common">Mediterranean mussel</name>
    <dbReference type="NCBI Taxonomy" id="29158"/>
    <lineage>
        <taxon>Eukaryota</taxon>
        <taxon>Metazoa</taxon>
        <taxon>Spiralia</taxon>
        <taxon>Lophotrochozoa</taxon>
        <taxon>Mollusca</taxon>
        <taxon>Bivalvia</taxon>
        <taxon>Autobranchia</taxon>
        <taxon>Pteriomorphia</taxon>
        <taxon>Mytilida</taxon>
        <taxon>Mytiloidea</taxon>
        <taxon>Mytilidae</taxon>
        <taxon>Mytilinae</taxon>
        <taxon>Mytilus</taxon>
    </lineage>
</organism>
<feature type="compositionally biased region" description="Polar residues" evidence="4">
    <location>
        <begin position="26"/>
        <end position="39"/>
    </location>
</feature>
<dbReference type="Gene3D" id="1.25.40.20">
    <property type="entry name" value="Ankyrin repeat-containing domain"/>
    <property type="match status" value="1"/>
</dbReference>
<dbReference type="SUPFAM" id="SSF48403">
    <property type="entry name" value="Ankyrin repeat"/>
    <property type="match status" value="1"/>
</dbReference>
<dbReference type="PROSITE" id="PS50088">
    <property type="entry name" value="ANK_REPEAT"/>
    <property type="match status" value="3"/>
</dbReference>
<dbReference type="PANTHER" id="PTHR24171:SF9">
    <property type="entry name" value="ANKYRIN REPEAT DOMAIN-CONTAINING PROTEIN 39"/>
    <property type="match status" value="1"/>
</dbReference>
<comment type="caution">
    <text evidence="5">The sequence shown here is derived from an EMBL/GenBank/DDBJ whole genome shotgun (WGS) entry which is preliminary data.</text>
</comment>
<feature type="repeat" description="ANK" evidence="3">
    <location>
        <begin position="101"/>
        <end position="133"/>
    </location>
</feature>
<dbReference type="EMBL" id="UYJE01005981">
    <property type="protein sequence ID" value="VDI42102.1"/>
    <property type="molecule type" value="Genomic_DNA"/>
</dbReference>
<evidence type="ECO:0000256" key="3">
    <source>
        <dbReference type="PROSITE-ProRule" id="PRU00023"/>
    </source>
</evidence>
<protein>
    <submittedName>
        <fullName evidence="5">Uncharacterized protein</fullName>
    </submittedName>
</protein>
<dbReference type="InterPro" id="IPR002110">
    <property type="entry name" value="Ankyrin_rpt"/>
</dbReference>
<dbReference type="AlphaFoldDB" id="A0A8B6F1D4"/>
<feature type="repeat" description="ANK" evidence="3">
    <location>
        <begin position="68"/>
        <end position="100"/>
    </location>
</feature>
<keyword evidence="1" id="KW-0677">Repeat</keyword>
<dbReference type="Proteomes" id="UP000596742">
    <property type="component" value="Unassembled WGS sequence"/>
</dbReference>
<dbReference type="Pfam" id="PF12796">
    <property type="entry name" value="Ank_2"/>
    <property type="match status" value="1"/>
</dbReference>
<evidence type="ECO:0000256" key="1">
    <source>
        <dbReference type="ARBA" id="ARBA00022737"/>
    </source>
</evidence>
<dbReference type="SMART" id="SM00248">
    <property type="entry name" value="ANK"/>
    <property type="match status" value="3"/>
</dbReference>
<proteinExistence type="predicted"/>
<keyword evidence="2 3" id="KW-0040">ANK repeat</keyword>
<sequence>MEFIRKVIGISGDQRDLKHNNDKNIKSGNSHVPNLNIKSESNEAFPPTNDNSSLSESDINVIRKPTFIENNSLINACENGDLSIVNSLIERGADINITDMHGNTALLLSCYFGEIDIVNLLIDKGCDISKRSSNGMTPLQNACRRGLLLIVVRLIERGADINTTDGDGETPFVNSL</sequence>
<gene>
    <name evidence="5" type="ORF">MGAL_10B000989</name>
</gene>
<dbReference type="PANTHER" id="PTHR24171">
    <property type="entry name" value="ANKYRIN REPEAT DOMAIN-CONTAINING PROTEIN 39-RELATED"/>
    <property type="match status" value="1"/>
</dbReference>
<name>A0A8B6F1D4_MYTGA</name>
<evidence type="ECO:0000313" key="5">
    <source>
        <dbReference type="EMBL" id="VDI42102.1"/>
    </source>
</evidence>
<evidence type="ECO:0000313" key="6">
    <source>
        <dbReference type="Proteomes" id="UP000596742"/>
    </source>
</evidence>
<feature type="region of interest" description="Disordered" evidence="4">
    <location>
        <begin position="18"/>
        <end position="56"/>
    </location>
</feature>
<accession>A0A8B6F1D4</accession>
<feature type="repeat" description="ANK" evidence="3">
    <location>
        <begin position="134"/>
        <end position="166"/>
    </location>
</feature>
<evidence type="ECO:0000256" key="4">
    <source>
        <dbReference type="SAM" id="MobiDB-lite"/>
    </source>
</evidence>
<dbReference type="PROSITE" id="PS50297">
    <property type="entry name" value="ANK_REP_REGION"/>
    <property type="match status" value="3"/>
</dbReference>
<dbReference type="OrthoDB" id="6154527at2759"/>
<dbReference type="InterPro" id="IPR036770">
    <property type="entry name" value="Ankyrin_rpt-contain_sf"/>
</dbReference>
<evidence type="ECO:0000256" key="2">
    <source>
        <dbReference type="ARBA" id="ARBA00023043"/>
    </source>
</evidence>
<keyword evidence="6" id="KW-1185">Reference proteome</keyword>
<reference evidence="5" key="1">
    <citation type="submission" date="2018-11" db="EMBL/GenBank/DDBJ databases">
        <authorList>
            <person name="Alioto T."/>
            <person name="Alioto T."/>
        </authorList>
    </citation>
    <scope>NUCLEOTIDE SEQUENCE</scope>
</reference>